<dbReference type="EMBL" id="LKAM01000007">
    <property type="protein sequence ID" value="KUM47595.1"/>
    <property type="molecule type" value="Genomic_DNA"/>
</dbReference>
<dbReference type="AlphaFoldDB" id="A0A101LYD7"/>
<organism evidence="1">
    <name type="scientific">Picea glauca</name>
    <name type="common">White spruce</name>
    <name type="synonym">Pinus glauca</name>
    <dbReference type="NCBI Taxonomy" id="3330"/>
    <lineage>
        <taxon>Eukaryota</taxon>
        <taxon>Viridiplantae</taxon>
        <taxon>Streptophyta</taxon>
        <taxon>Embryophyta</taxon>
        <taxon>Tracheophyta</taxon>
        <taxon>Spermatophyta</taxon>
        <taxon>Pinopsida</taxon>
        <taxon>Pinidae</taxon>
        <taxon>Conifers I</taxon>
        <taxon>Pinales</taxon>
        <taxon>Pinaceae</taxon>
        <taxon>Picea</taxon>
    </lineage>
</organism>
<accession>A0A101LYD7</accession>
<sequence length="41" mass="4774">MNERMLASALIGASKQLNDWPNPAYQTDLHHPQLFRYDFPS</sequence>
<comment type="caution">
    <text evidence="1">The sequence shown here is derived from an EMBL/GenBank/DDBJ whole genome shotgun (WGS) entry which is preliminary data.</text>
</comment>
<gene>
    <name evidence="1" type="ORF">ABT39_MTgene5781</name>
</gene>
<keyword evidence="1" id="KW-0496">Mitochondrion</keyword>
<name>A0A101LYD7_PICGL</name>
<reference evidence="1" key="1">
    <citation type="journal article" date="2015" name="Genome Biol. Evol.">
        <title>Organellar Genomes of White Spruce (Picea glauca): Assembly and Annotation.</title>
        <authorList>
            <person name="Jackman S.D."/>
            <person name="Warren R.L."/>
            <person name="Gibb E.A."/>
            <person name="Vandervalk B.P."/>
            <person name="Mohamadi H."/>
            <person name="Chu J."/>
            <person name="Raymond A."/>
            <person name="Pleasance S."/>
            <person name="Coope R."/>
            <person name="Wildung M.R."/>
            <person name="Ritland C.E."/>
            <person name="Bousquet J."/>
            <person name="Jones S.J."/>
            <person name="Bohlmann J."/>
            <person name="Birol I."/>
        </authorList>
    </citation>
    <scope>NUCLEOTIDE SEQUENCE [LARGE SCALE GENOMIC DNA]</scope>
    <source>
        <tissue evidence="1">Flushing bud</tissue>
    </source>
</reference>
<proteinExistence type="predicted"/>
<protein>
    <submittedName>
        <fullName evidence="1">Uncharacterized protein</fullName>
    </submittedName>
</protein>
<evidence type="ECO:0000313" key="1">
    <source>
        <dbReference type="EMBL" id="KUM47595.1"/>
    </source>
</evidence>
<geneLocation type="mitochondrion" evidence="1"/>